<dbReference type="RefSeq" id="WP_015362783.1">
    <property type="nucleotide sequence ID" value="NZ_QKZR01000002.1"/>
</dbReference>
<evidence type="ECO:0008006" key="4">
    <source>
        <dbReference type="Google" id="ProtNLM"/>
    </source>
</evidence>
<comment type="caution">
    <text evidence="2">The sequence shown here is derived from an EMBL/GenBank/DDBJ whole genome shotgun (WGS) entry which is preliminary data.</text>
</comment>
<organism evidence="2 3">
    <name type="scientific">Nonlabens dokdonensis</name>
    <dbReference type="NCBI Taxonomy" id="328515"/>
    <lineage>
        <taxon>Bacteria</taxon>
        <taxon>Pseudomonadati</taxon>
        <taxon>Bacteroidota</taxon>
        <taxon>Flavobacteriia</taxon>
        <taxon>Flavobacteriales</taxon>
        <taxon>Flavobacteriaceae</taxon>
        <taxon>Nonlabens</taxon>
    </lineage>
</organism>
<feature type="chain" id="PRO_5047112554" description="Lipoprotein" evidence="1">
    <location>
        <begin position="21"/>
        <end position="117"/>
    </location>
</feature>
<evidence type="ECO:0000313" key="2">
    <source>
        <dbReference type="EMBL" id="PZX40821.1"/>
    </source>
</evidence>
<dbReference type="PROSITE" id="PS51257">
    <property type="entry name" value="PROKAR_LIPOPROTEIN"/>
    <property type="match status" value="1"/>
</dbReference>
<dbReference type="Proteomes" id="UP000248584">
    <property type="component" value="Unassembled WGS sequence"/>
</dbReference>
<protein>
    <recommendedName>
        <fullName evidence="4">Lipoprotein</fullName>
    </recommendedName>
</protein>
<sequence length="117" mass="13503">MKHIKFLLPALFTFFLFSCATVEDHVDKKWKGKTVASMIKKNGEPDEIKEGDDGGKILIYYVQQTSKLGYSKATKPTSNRAQQIKNEQKLNNPKTYSYILNFYVNSNDRIYKVTQTL</sequence>
<name>A0ABX5PYJ9_9FLAO</name>
<evidence type="ECO:0000256" key="1">
    <source>
        <dbReference type="SAM" id="SignalP"/>
    </source>
</evidence>
<accession>A0ABX5PYJ9</accession>
<proteinExistence type="predicted"/>
<evidence type="ECO:0000313" key="3">
    <source>
        <dbReference type="Proteomes" id="UP000248584"/>
    </source>
</evidence>
<keyword evidence="1" id="KW-0732">Signal</keyword>
<keyword evidence="3" id="KW-1185">Reference proteome</keyword>
<feature type="signal peptide" evidence="1">
    <location>
        <begin position="1"/>
        <end position="20"/>
    </location>
</feature>
<dbReference type="EMBL" id="QKZR01000002">
    <property type="protein sequence ID" value="PZX40821.1"/>
    <property type="molecule type" value="Genomic_DNA"/>
</dbReference>
<reference evidence="2 3" key="1">
    <citation type="submission" date="2018-06" db="EMBL/GenBank/DDBJ databases">
        <title>Genomic Encyclopedia of Archaeal and Bacterial Type Strains, Phase II (KMG-II): from individual species to whole genera.</title>
        <authorList>
            <person name="Goeker M."/>
        </authorList>
    </citation>
    <scope>NUCLEOTIDE SEQUENCE [LARGE SCALE GENOMIC DNA]</scope>
    <source>
        <strain evidence="2 3">DSM 17205</strain>
    </source>
</reference>
<gene>
    <name evidence="2" type="ORF">LX97_01594</name>
</gene>